<keyword evidence="2" id="KW-1185">Reference proteome</keyword>
<organism evidence="1 2">
    <name type="scientific">Puccinia striiformis</name>
    <dbReference type="NCBI Taxonomy" id="27350"/>
    <lineage>
        <taxon>Eukaryota</taxon>
        <taxon>Fungi</taxon>
        <taxon>Dikarya</taxon>
        <taxon>Basidiomycota</taxon>
        <taxon>Pucciniomycotina</taxon>
        <taxon>Pucciniomycetes</taxon>
        <taxon>Pucciniales</taxon>
        <taxon>Pucciniaceae</taxon>
        <taxon>Puccinia</taxon>
    </lineage>
</organism>
<protein>
    <submittedName>
        <fullName evidence="1">Uncharacterized protein</fullName>
    </submittedName>
</protein>
<dbReference type="Proteomes" id="UP000238274">
    <property type="component" value="Unassembled WGS sequence"/>
</dbReference>
<evidence type="ECO:0000313" key="2">
    <source>
        <dbReference type="Proteomes" id="UP000238274"/>
    </source>
</evidence>
<reference evidence="2" key="2">
    <citation type="journal article" date="2018" name="BMC Genomics">
        <title>Genomic insights into host adaptation between the wheat stripe rust pathogen (Puccinia striiformis f. sp. tritici) and the barley stripe rust pathogen (Puccinia striiformis f. sp. hordei).</title>
        <authorList>
            <person name="Xia C."/>
            <person name="Wang M."/>
            <person name="Yin C."/>
            <person name="Cornejo O.E."/>
            <person name="Hulbert S.H."/>
            <person name="Chen X."/>
        </authorList>
    </citation>
    <scope>NUCLEOTIDE SEQUENCE [LARGE SCALE GENOMIC DNA]</scope>
    <source>
        <strain evidence="2">93TX-2</strain>
    </source>
</reference>
<proteinExistence type="predicted"/>
<comment type="caution">
    <text evidence="1">The sequence shown here is derived from an EMBL/GenBank/DDBJ whole genome shotgun (WGS) entry which is preliminary data.</text>
</comment>
<name>A0A2S4WLF7_9BASI</name>
<dbReference type="AlphaFoldDB" id="A0A2S4WLF7"/>
<reference evidence="1 2" key="1">
    <citation type="submission" date="2017-12" db="EMBL/GenBank/DDBJ databases">
        <title>Gene loss provides genomic basis for host adaptation in cereal stripe rust fungi.</title>
        <authorList>
            <person name="Xia C."/>
        </authorList>
    </citation>
    <scope>NUCLEOTIDE SEQUENCE [LARGE SCALE GENOMIC DNA]</scope>
    <source>
        <strain evidence="1 2">93TX-2</strain>
    </source>
</reference>
<sequence>MSLYYLTRQQEIWLPIIGLDEQQDEPKKALKHQTHILSGSTRLSAAVYLCDLSTSHPRPLHRHHTLVTMLLLNLVIRCRSHLLIQPDARSPTRGSISAMIKSIIQFRPVLLLPLSSPSPHRRISQAASPLKDKGTPPLSNLTPQAKLLNNWDRWPIQPHHLPPLARLSTHDVRRLIPSFSNPTNC</sequence>
<dbReference type="VEuPathDB" id="FungiDB:PSHT_01076"/>
<dbReference type="EMBL" id="PKSM01000008">
    <property type="protein sequence ID" value="POW22589.1"/>
    <property type="molecule type" value="Genomic_DNA"/>
</dbReference>
<gene>
    <name evidence="1" type="ORF">PSHT_01076</name>
</gene>
<accession>A0A2S4WLF7</accession>
<reference evidence="2" key="3">
    <citation type="journal article" date="2018" name="Mol. Plant Microbe Interact.">
        <title>Genome sequence resources for the wheat stripe rust pathogen (Puccinia striiformis f. sp. tritici) and the barley stripe rust pathogen (Puccinia striiformis f. sp. hordei).</title>
        <authorList>
            <person name="Xia C."/>
            <person name="Wang M."/>
            <person name="Yin C."/>
            <person name="Cornejo O.E."/>
            <person name="Hulbert S.H."/>
            <person name="Chen X."/>
        </authorList>
    </citation>
    <scope>NUCLEOTIDE SEQUENCE [LARGE SCALE GENOMIC DNA]</scope>
    <source>
        <strain evidence="2">93TX-2</strain>
    </source>
</reference>
<evidence type="ECO:0000313" key="1">
    <source>
        <dbReference type="EMBL" id="POW22589.1"/>
    </source>
</evidence>